<feature type="compositionally biased region" description="Polar residues" evidence="1">
    <location>
        <begin position="181"/>
        <end position="196"/>
    </location>
</feature>
<keyword evidence="3" id="KW-1185">Reference proteome</keyword>
<evidence type="ECO:0000313" key="3">
    <source>
        <dbReference type="Proteomes" id="UP000092444"/>
    </source>
</evidence>
<feature type="region of interest" description="Disordered" evidence="1">
    <location>
        <begin position="86"/>
        <end position="117"/>
    </location>
</feature>
<name>A0A1B0G428_GLOMM</name>
<feature type="compositionally biased region" description="Low complexity" evidence="1">
    <location>
        <begin position="632"/>
        <end position="643"/>
    </location>
</feature>
<organism evidence="2 3">
    <name type="scientific">Glossina morsitans morsitans</name>
    <name type="common">Savannah tsetse fly</name>
    <dbReference type="NCBI Taxonomy" id="37546"/>
    <lineage>
        <taxon>Eukaryota</taxon>
        <taxon>Metazoa</taxon>
        <taxon>Ecdysozoa</taxon>
        <taxon>Arthropoda</taxon>
        <taxon>Hexapoda</taxon>
        <taxon>Insecta</taxon>
        <taxon>Pterygota</taxon>
        <taxon>Neoptera</taxon>
        <taxon>Endopterygota</taxon>
        <taxon>Diptera</taxon>
        <taxon>Brachycera</taxon>
        <taxon>Muscomorpha</taxon>
        <taxon>Hippoboscoidea</taxon>
        <taxon>Glossinidae</taxon>
        <taxon>Glossina</taxon>
    </lineage>
</organism>
<feature type="compositionally biased region" description="Polar residues" evidence="1">
    <location>
        <begin position="95"/>
        <end position="104"/>
    </location>
</feature>
<dbReference type="AlphaFoldDB" id="A0A1B0G428"/>
<reference evidence="2" key="1">
    <citation type="submission" date="2020-05" db="UniProtKB">
        <authorList>
            <consortium name="EnsemblMetazoa"/>
        </authorList>
    </citation>
    <scope>IDENTIFICATION</scope>
    <source>
        <strain evidence="2">Yale</strain>
    </source>
</reference>
<dbReference type="Proteomes" id="UP000092444">
    <property type="component" value="Unassembled WGS sequence"/>
</dbReference>
<sequence>MTLVRKKMKSHFIGCYFIPLVLADIYLAESLTYLPPKEDDSNTSRQQQAFQASIYDNQSHDTFELLRPYETNRELHVERAREHFHLRDATRTYNEKGNQPSTYEISAPPSESSKETYSPEITYPVGNNYHLPHHQGVNNVQLIDVNYPLKAKQENHFQPNYFPYELKNNFKGSEHLPPAYTSKQSQRTYSEQKSSLKNSEYFSSLPATKENRIQFDYAAKTLLNTFKASEYFPPLHSSVEPTQHEQISPYKSVDYLPPNRSAYPQILLATTRNFLPVNHQEAEQRNGYFKDLIPQPYRGPDYLPPVQDEIHSIESATGSFKGSEYLPPTPDHFSQAEKQYKISGYNGFPEDSRYNPEYKGPQTEQQSETLSADYNEFSRNSKEILKTSDQRSPAKSAVEVKTHKTPLLSSQQSTQNVFSQPHLELTDKREFPVNDYKITEENHESYDTNQIISDLQILPVGYDFDKPEHPEEALALLHSEDPRLHKSKTAAQPNYDRSHIPIYNRPPQYRQKNPLDNSYMPSHLQYETSPRGQTLPTNVYLPPVAVTTEPIAENPEKNYIKILQGTAAKDFPTYQLNSEAEHLSSLANTSKVTDLKGTHATPYYNPLKNSVISYQGAVKGEPTISSITTKRTSMATSATPSPSQGLHTSTNRPFLVYGTPVKTKQFEHFNIPSEYYIPTARNSQDYKTFPQASEQEATTLRYKTSQVLSALMPKNTQEDGTESSYAGDGVPKSATLPIAKSVKLKVRTVQIMNSEGVKTLKILDTLDANGIKTIKILRTSEQEEPMGQHQLIRVISGSDQRTVQTVKIYNDH</sequence>
<accession>A0A1B0G428</accession>
<dbReference type="EMBL" id="CCAG010020283">
    <property type="status" value="NOT_ANNOTATED_CDS"/>
    <property type="molecule type" value="Genomic_DNA"/>
</dbReference>
<dbReference type="VEuPathDB" id="VectorBase:GMOY008076"/>
<feature type="region of interest" description="Disordered" evidence="1">
    <location>
        <begin position="631"/>
        <end position="651"/>
    </location>
</feature>
<evidence type="ECO:0000313" key="2">
    <source>
        <dbReference type="EnsemblMetazoa" id="GMOY008076-PA"/>
    </source>
</evidence>
<evidence type="ECO:0000256" key="1">
    <source>
        <dbReference type="SAM" id="MobiDB-lite"/>
    </source>
</evidence>
<feature type="region of interest" description="Disordered" evidence="1">
    <location>
        <begin position="344"/>
        <end position="369"/>
    </location>
</feature>
<feature type="region of interest" description="Disordered" evidence="1">
    <location>
        <begin position="384"/>
        <end position="415"/>
    </location>
</feature>
<proteinExistence type="predicted"/>
<feature type="region of interest" description="Disordered" evidence="1">
    <location>
        <begin position="173"/>
        <end position="196"/>
    </location>
</feature>
<dbReference type="EnsemblMetazoa" id="GMOY008076-RA">
    <property type="protein sequence ID" value="GMOY008076-PA"/>
    <property type="gene ID" value="GMOY008076"/>
</dbReference>
<protein>
    <submittedName>
        <fullName evidence="2">Uncharacterized protein</fullName>
    </submittedName>
</protein>